<protein>
    <submittedName>
        <fullName evidence="1">Uncharacterized protein</fullName>
    </submittedName>
</protein>
<sequence>MVSFAKIQFNPEEEDIFDDLIMSGKQFKILNSKMNSLFQIVADNEGKHYVTGTEMDYLMKAQESQLRNLIADIEQKQAELLAFHSKTYDYKIQSLHDNDKARHDIFMESLNETKEPLDVKVVELKSLMTKEIKKLKIIIIISFFKTKSMVLLVPSLV</sequence>
<evidence type="ECO:0000313" key="2">
    <source>
        <dbReference type="Proteomes" id="UP001177003"/>
    </source>
</evidence>
<dbReference type="EMBL" id="OX465082">
    <property type="protein sequence ID" value="CAI9289560.1"/>
    <property type="molecule type" value="Genomic_DNA"/>
</dbReference>
<organism evidence="1 2">
    <name type="scientific">Lactuca saligna</name>
    <name type="common">Willowleaf lettuce</name>
    <dbReference type="NCBI Taxonomy" id="75948"/>
    <lineage>
        <taxon>Eukaryota</taxon>
        <taxon>Viridiplantae</taxon>
        <taxon>Streptophyta</taxon>
        <taxon>Embryophyta</taxon>
        <taxon>Tracheophyta</taxon>
        <taxon>Spermatophyta</taxon>
        <taxon>Magnoliopsida</taxon>
        <taxon>eudicotyledons</taxon>
        <taxon>Gunneridae</taxon>
        <taxon>Pentapetalae</taxon>
        <taxon>asterids</taxon>
        <taxon>campanulids</taxon>
        <taxon>Asterales</taxon>
        <taxon>Asteraceae</taxon>
        <taxon>Cichorioideae</taxon>
        <taxon>Cichorieae</taxon>
        <taxon>Lactucinae</taxon>
        <taxon>Lactuca</taxon>
    </lineage>
</organism>
<keyword evidence="2" id="KW-1185">Reference proteome</keyword>
<proteinExistence type="predicted"/>
<reference evidence="1" key="1">
    <citation type="submission" date="2023-04" db="EMBL/GenBank/DDBJ databases">
        <authorList>
            <person name="Vijverberg K."/>
            <person name="Xiong W."/>
            <person name="Schranz E."/>
        </authorList>
    </citation>
    <scope>NUCLEOTIDE SEQUENCE</scope>
</reference>
<gene>
    <name evidence="1" type="ORF">LSALG_LOCUS28793</name>
</gene>
<evidence type="ECO:0000313" key="1">
    <source>
        <dbReference type="EMBL" id="CAI9289560.1"/>
    </source>
</evidence>
<name>A0AA35ZBP8_LACSI</name>
<dbReference type="Proteomes" id="UP001177003">
    <property type="component" value="Chromosome 6"/>
</dbReference>
<accession>A0AA35ZBP8</accession>
<dbReference type="AlphaFoldDB" id="A0AA35ZBP8"/>